<evidence type="ECO:0000256" key="2">
    <source>
        <dbReference type="SAM" id="SignalP"/>
    </source>
</evidence>
<protein>
    <submittedName>
        <fullName evidence="3">Uncharacterized protein</fullName>
    </submittedName>
</protein>
<keyword evidence="4" id="KW-1185">Reference proteome</keyword>
<proteinExistence type="predicted"/>
<comment type="caution">
    <text evidence="3">The sequence shown here is derived from an EMBL/GenBank/DDBJ whole genome shotgun (WGS) entry which is preliminary data.</text>
</comment>
<dbReference type="EMBL" id="JADBEO010000014">
    <property type="protein sequence ID" value="MDR4306648.1"/>
    <property type="molecule type" value="Genomic_DNA"/>
</dbReference>
<evidence type="ECO:0000313" key="4">
    <source>
        <dbReference type="Proteomes" id="UP001181622"/>
    </source>
</evidence>
<reference evidence="3" key="1">
    <citation type="submission" date="2020-10" db="EMBL/GenBank/DDBJ databases">
        <authorList>
            <person name="Abbas A."/>
            <person name="Razzaq R."/>
            <person name="Waqas M."/>
            <person name="Abbas N."/>
            <person name="Nielsen T.K."/>
            <person name="Hansen L.H."/>
            <person name="Hussain S."/>
            <person name="Shahid M."/>
        </authorList>
    </citation>
    <scope>NUCLEOTIDE SEQUENCE</scope>
    <source>
        <strain evidence="3">S14</strain>
    </source>
</reference>
<name>A0ABU1DEU7_9HYPH</name>
<evidence type="ECO:0000256" key="1">
    <source>
        <dbReference type="SAM" id="MobiDB-lite"/>
    </source>
</evidence>
<feature type="chain" id="PRO_5046628432" evidence="2">
    <location>
        <begin position="20"/>
        <end position="85"/>
    </location>
</feature>
<feature type="signal peptide" evidence="2">
    <location>
        <begin position="1"/>
        <end position="19"/>
    </location>
</feature>
<accession>A0ABU1DEU7</accession>
<dbReference type="RefSeq" id="WP_309390710.1">
    <property type="nucleotide sequence ID" value="NZ_JADBEO010000014.1"/>
</dbReference>
<gene>
    <name evidence="3" type="ORF">IHQ68_08460</name>
</gene>
<feature type="region of interest" description="Disordered" evidence="1">
    <location>
        <begin position="28"/>
        <end position="49"/>
    </location>
</feature>
<evidence type="ECO:0000313" key="3">
    <source>
        <dbReference type="EMBL" id="MDR4306648.1"/>
    </source>
</evidence>
<organism evidence="3 4">
    <name type="scientific">Chelatococcus sambhunathii</name>
    <dbReference type="NCBI Taxonomy" id="363953"/>
    <lineage>
        <taxon>Bacteria</taxon>
        <taxon>Pseudomonadati</taxon>
        <taxon>Pseudomonadota</taxon>
        <taxon>Alphaproteobacteria</taxon>
        <taxon>Hyphomicrobiales</taxon>
        <taxon>Chelatococcaceae</taxon>
        <taxon>Chelatococcus</taxon>
    </lineage>
</organism>
<dbReference type="Proteomes" id="UP001181622">
    <property type="component" value="Unassembled WGS sequence"/>
</dbReference>
<sequence>MKSLIALAGALALTTAANAQTVIKETEAGVHSAPVAGATPNARQRPADDTTMLEKRSTTTVIEPRERTVIERREAPSVEVETRSR</sequence>
<keyword evidence="2" id="KW-0732">Signal</keyword>